<evidence type="ECO:0000256" key="2">
    <source>
        <dbReference type="ARBA" id="ARBA00009298"/>
    </source>
</evidence>
<dbReference type="InterPro" id="IPR049177">
    <property type="entry name" value="MgtC_SapB_SrpB_YhiD_N"/>
</dbReference>
<feature type="transmembrane region" description="Helical" evidence="7">
    <location>
        <begin position="38"/>
        <end position="55"/>
    </location>
</feature>
<feature type="domain" description="ACT" evidence="8">
    <location>
        <begin position="155"/>
        <end position="231"/>
    </location>
</feature>
<evidence type="ECO:0000313" key="9">
    <source>
        <dbReference type="EMBL" id="MDA2807538.1"/>
    </source>
</evidence>
<organism evidence="9 10">
    <name type="scientific">Nocardiopsis suaedae</name>
    <dbReference type="NCBI Taxonomy" id="3018444"/>
    <lineage>
        <taxon>Bacteria</taxon>
        <taxon>Bacillati</taxon>
        <taxon>Actinomycetota</taxon>
        <taxon>Actinomycetes</taxon>
        <taxon>Streptosporangiales</taxon>
        <taxon>Nocardiopsidaceae</taxon>
        <taxon>Nocardiopsis</taxon>
    </lineage>
</organism>
<evidence type="ECO:0000256" key="6">
    <source>
        <dbReference type="ARBA" id="ARBA00023136"/>
    </source>
</evidence>
<keyword evidence="4 7" id="KW-0812">Transmembrane</keyword>
<keyword evidence="5 7" id="KW-1133">Transmembrane helix</keyword>
<gene>
    <name evidence="9" type="ORF">O4U47_23720</name>
</gene>
<evidence type="ECO:0000256" key="3">
    <source>
        <dbReference type="ARBA" id="ARBA00022475"/>
    </source>
</evidence>
<dbReference type="InterPro" id="IPR003416">
    <property type="entry name" value="MgtC/SapB/SrpB/YhiD_fam"/>
</dbReference>
<dbReference type="RefSeq" id="WP_270680165.1">
    <property type="nucleotide sequence ID" value="NZ_JAQFWP010000057.1"/>
</dbReference>
<dbReference type="PANTHER" id="PTHR33778:SF1">
    <property type="entry name" value="MAGNESIUM TRANSPORTER YHID-RELATED"/>
    <property type="match status" value="1"/>
</dbReference>
<dbReference type="Pfam" id="PF02308">
    <property type="entry name" value="MgtC"/>
    <property type="match status" value="1"/>
</dbReference>
<keyword evidence="3" id="KW-1003">Cell membrane</keyword>
<reference evidence="9" key="1">
    <citation type="submission" date="2023-01" db="EMBL/GenBank/DDBJ databases">
        <title>Draft genome sequence of Nocardiopsis sp. LSu2-4 isolated from halophytes.</title>
        <authorList>
            <person name="Duangmal K."/>
            <person name="Chantavorakit T."/>
        </authorList>
    </citation>
    <scope>NUCLEOTIDE SEQUENCE</scope>
    <source>
        <strain evidence="9">LSu2-4</strain>
    </source>
</reference>
<dbReference type="EMBL" id="JAQFWP010000057">
    <property type="protein sequence ID" value="MDA2807538.1"/>
    <property type="molecule type" value="Genomic_DNA"/>
</dbReference>
<dbReference type="InterPro" id="IPR045865">
    <property type="entry name" value="ACT-like_dom_sf"/>
</dbReference>
<feature type="transmembrane region" description="Helical" evidence="7">
    <location>
        <begin position="6"/>
        <end position="26"/>
    </location>
</feature>
<dbReference type="PANTHER" id="PTHR33778">
    <property type="entry name" value="PROTEIN MGTC"/>
    <property type="match status" value="1"/>
</dbReference>
<evidence type="ECO:0000259" key="8">
    <source>
        <dbReference type="PROSITE" id="PS51671"/>
    </source>
</evidence>
<dbReference type="PRINTS" id="PR01837">
    <property type="entry name" value="MGTCSAPBPROT"/>
</dbReference>
<feature type="transmembrane region" description="Helical" evidence="7">
    <location>
        <begin position="100"/>
        <end position="117"/>
    </location>
</feature>
<dbReference type="SUPFAM" id="SSF55021">
    <property type="entry name" value="ACT-like"/>
    <property type="match status" value="1"/>
</dbReference>
<evidence type="ECO:0000256" key="1">
    <source>
        <dbReference type="ARBA" id="ARBA00004651"/>
    </source>
</evidence>
<dbReference type="PROSITE" id="PS51671">
    <property type="entry name" value="ACT"/>
    <property type="match status" value="1"/>
</dbReference>
<comment type="subcellular location">
    <subcellularLocation>
        <location evidence="1">Cell membrane</location>
        <topology evidence="1">Multi-pass membrane protein</topology>
    </subcellularLocation>
</comment>
<evidence type="ECO:0000256" key="5">
    <source>
        <dbReference type="ARBA" id="ARBA00022989"/>
    </source>
</evidence>
<keyword evidence="10" id="KW-1185">Reference proteome</keyword>
<evidence type="ECO:0000313" key="10">
    <source>
        <dbReference type="Proteomes" id="UP001165685"/>
    </source>
</evidence>
<dbReference type="Proteomes" id="UP001165685">
    <property type="component" value="Unassembled WGS sequence"/>
</dbReference>
<dbReference type="InterPro" id="IPR002912">
    <property type="entry name" value="ACT_dom"/>
</dbReference>
<evidence type="ECO:0000256" key="4">
    <source>
        <dbReference type="ARBA" id="ARBA00022692"/>
    </source>
</evidence>
<dbReference type="Gene3D" id="3.30.70.260">
    <property type="match status" value="1"/>
</dbReference>
<name>A0ABT4TS81_9ACTN</name>
<evidence type="ECO:0000256" key="7">
    <source>
        <dbReference type="SAM" id="Phobius"/>
    </source>
</evidence>
<keyword evidence="6 7" id="KW-0472">Membrane</keyword>
<accession>A0ABT4TS81</accession>
<feature type="transmembrane region" description="Helical" evidence="7">
    <location>
        <begin position="75"/>
        <end position="93"/>
    </location>
</feature>
<sequence>MLDVSVQGWQQLLALLTALVLCSLIGLERQLQHKSAGLRTHTLVGVGAALFMLVSKWGFGDVLELDGVTLDPSRLAAQIVSGIGFIGAGLIFVRRDVVRGLTTAATVWVAAAVGTAAGAGLWLLAAAVTAMHFLVAYVYPYLTRRIARSGPDTAVFEIEYRDRQGVLREILSEATSRGFDVRDVRTRRSDGGAAIELALTVVGRAEPPALAAALAALDGVLSVHTADPDDVEG</sequence>
<comment type="similarity">
    <text evidence="2">Belongs to the MgtC/SapB family.</text>
</comment>
<protein>
    <submittedName>
        <fullName evidence="9">MgtC/SapB family protein</fullName>
    </submittedName>
</protein>
<proteinExistence type="inferred from homology"/>
<comment type="caution">
    <text evidence="9">The sequence shown here is derived from an EMBL/GenBank/DDBJ whole genome shotgun (WGS) entry which is preliminary data.</text>
</comment>